<feature type="non-terminal residue" evidence="1">
    <location>
        <position position="1"/>
    </location>
</feature>
<reference evidence="1" key="1">
    <citation type="submission" date="2023-06" db="EMBL/GenBank/DDBJ databases">
        <authorList>
            <consortium name="Lawrence Berkeley National Laboratory"/>
            <person name="Ahrendt S."/>
            <person name="Sahu N."/>
            <person name="Indic B."/>
            <person name="Wong-Bajracharya J."/>
            <person name="Merenyi Z."/>
            <person name="Ke H.-M."/>
            <person name="Monk M."/>
            <person name="Kocsube S."/>
            <person name="Drula E."/>
            <person name="Lipzen A."/>
            <person name="Balint B."/>
            <person name="Henrissat B."/>
            <person name="Andreopoulos B."/>
            <person name="Martin F.M."/>
            <person name="Harder C.B."/>
            <person name="Rigling D."/>
            <person name="Ford K.L."/>
            <person name="Foster G.D."/>
            <person name="Pangilinan J."/>
            <person name="Papanicolaou A."/>
            <person name="Barry K."/>
            <person name="LaButti K."/>
            <person name="Viragh M."/>
            <person name="Koriabine M."/>
            <person name="Yan M."/>
            <person name="Riley R."/>
            <person name="Champramary S."/>
            <person name="Plett K.L."/>
            <person name="Tsai I.J."/>
            <person name="Slot J."/>
            <person name="Sipos G."/>
            <person name="Plett J."/>
            <person name="Nagy L.G."/>
            <person name="Grigoriev I.V."/>
        </authorList>
    </citation>
    <scope>NUCLEOTIDE SEQUENCE</scope>
    <source>
        <strain evidence="1">HWK02</strain>
    </source>
</reference>
<gene>
    <name evidence="1" type="ORF">EDD18DRAFT_1054344</name>
</gene>
<name>A0AA39PD98_9AGAR</name>
<accession>A0AA39PD98</accession>
<organism evidence="1 2">
    <name type="scientific">Armillaria luteobubalina</name>
    <dbReference type="NCBI Taxonomy" id="153913"/>
    <lineage>
        <taxon>Eukaryota</taxon>
        <taxon>Fungi</taxon>
        <taxon>Dikarya</taxon>
        <taxon>Basidiomycota</taxon>
        <taxon>Agaricomycotina</taxon>
        <taxon>Agaricomycetes</taxon>
        <taxon>Agaricomycetidae</taxon>
        <taxon>Agaricales</taxon>
        <taxon>Marasmiineae</taxon>
        <taxon>Physalacriaceae</taxon>
        <taxon>Armillaria</taxon>
    </lineage>
</organism>
<comment type="caution">
    <text evidence="1">The sequence shown here is derived from an EMBL/GenBank/DDBJ whole genome shotgun (WGS) entry which is preliminary data.</text>
</comment>
<keyword evidence="2" id="KW-1185">Reference proteome</keyword>
<evidence type="ECO:0000313" key="1">
    <source>
        <dbReference type="EMBL" id="KAK0481959.1"/>
    </source>
</evidence>
<sequence>FWVCQPFFKRESTKFWQMFSHLTSPGKEPRDCSPDTVFRFSDVMMKDFSHFLWIFCHQEPSVHNASTDVWFTILCVACKQSFPDVKALAIKELEQRLITLVDPIVLHRDYEV</sequence>
<feature type="non-terminal residue" evidence="1">
    <location>
        <position position="112"/>
    </location>
</feature>
<proteinExistence type="predicted"/>
<protein>
    <submittedName>
        <fullName evidence="1">Uncharacterized protein</fullName>
    </submittedName>
</protein>
<evidence type="ECO:0000313" key="2">
    <source>
        <dbReference type="Proteomes" id="UP001175228"/>
    </source>
</evidence>
<dbReference type="Proteomes" id="UP001175228">
    <property type="component" value="Unassembled WGS sequence"/>
</dbReference>
<dbReference type="EMBL" id="JAUEPU010000070">
    <property type="protein sequence ID" value="KAK0481959.1"/>
    <property type="molecule type" value="Genomic_DNA"/>
</dbReference>
<dbReference type="AlphaFoldDB" id="A0AA39PD98"/>